<dbReference type="Proteomes" id="UP000199666">
    <property type="component" value="Unassembled WGS sequence"/>
</dbReference>
<dbReference type="OrthoDB" id="9779910at2"/>
<evidence type="ECO:0000313" key="3">
    <source>
        <dbReference type="EMBL" id="SFG62950.1"/>
    </source>
</evidence>
<dbReference type="RefSeq" id="WP_090991822.1">
    <property type="nucleotide sequence ID" value="NZ_FOPP01000001.1"/>
</dbReference>
<dbReference type="Gene3D" id="3.40.50.2020">
    <property type="match status" value="1"/>
</dbReference>
<accession>A0A1I2TDL5</accession>
<dbReference type="InterPro" id="IPR029057">
    <property type="entry name" value="PRTase-like"/>
</dbReference>
<dbReference type="InterPro" id="IPR000836">
    <property type="entry name" value="PRTase_dom"/>
</dbReference>
<gene>
    <name evidence="3" type="ORF">SAMN04489864_101345</name>
</gene>
<dbReference type="EMBL" id="FOPP01000001">
    <property type="protein sequence ID" value="SFG62950.1"/>
    <property type="molecule type" value="Genomic_DNA"/>
</dbReference>
<reference evidence="3 4" key="1">
    <citation type="submission" date="2016-10" db="EMBL/GenBank/DDBJ databases">
        <authorList>
            <person name="de Groot N.N."/>
        </authorList>
    </citation>
    <scope>NUCLEOTIDE SEQUENCE [LARGE SCALE GENOMIC DNA]</scope>
    <source>
        <strain evidence="3 4">DSM 18684</strain>
    </source>
</reference>
<evidence type="ECO:0000313" key="4">
    <source>
        <dbReference type="Proteomes" id="UP000199666"/>
    </source>
</evidence>
<comment type="similarity">
    <text evidence="1">Belongs to the ComF/GntX family.</text>
</comment>
<dbReference type="PANTHER" id="PTHR47505:SF1">
    <property type="entry name" value="DNA UTILIZATION PROTEIN YHGH"/>
    <property type="match status" value="1"/>
</dbReference>
<dbReference type="Pfam" id="PF00156">
    <property type="entry name" value="Pribosyltran"/>
    <property type="match status" value="1"/>
</dbReference>
<dbReference type="STRING" id="414048.SAMN04489864_101345"/>
<evidence type="ECO:0000256" key="1">
    <source>
        <dbReference type="ARBA" id="ARBA00008007"/>
    </source>
</evidence>
<protein>
    <submittedName>
        <fullName evidence="3">ComF family protein</fullName>
    </submittedName>
</protein>
<proteinExistence type="inferred from homology"/>
<dbReference type="SUPFAM" id="SSF53271">
    <property type="entry name" value="PRTase-like"/>
    <property type="match status" value="1"/>
</dbReference>
<evidence type="ECO:0000259" key="2">
    <source>
        <dbReference type="Pfam" id="PF00156"/>
    </source>
</evidence>
<sequence length="232" mass="26113">MLQIKHLALDVIGLLFPNLCGGCGLSLYNGEEAICLRCMSDLPYTDFHLHQQNLVAKQLWGRLPFEAAMAMLYFKKGTKTQNLIHNLKYNGKTQVGVKLGGLLGEKLNDSEYYKDVDYIIPVPLHHKKERERGYNQSSYIAKGVAARMNVPVKENKLIRKRVTETQTKKSRYNRYENMLTVFEIVDPAVLKNKHILLLDDVITTGATLEACGNSLLKCGIKKLSIAGLAFAQ</sequence>
<name>A0A1I2TDL5_9SPHI</name>
<dbReference type="PANTHER" id="PTHR47505">
    <property type="entry name" value="DNA UTILIZATION PROTEIN YHGH"/>
    <property type="match status" value="1"/>
</dbReference>
<dbReference type="AlphaFoldDB" id="A0A1I2TDL5"/>
<feature type="domain" description="Phosphoribosyltransferase" evidence="2">
    <location>
        <begin position="138"/>
        <end position="227"/>
    </location>
</feature>
<dbReference type="InterPro" id="IPR051910">
    <property type="entry name" value="ComF/GntX_DNA_util-trans"/>
</dbReference>
<keyword evidence="4" id="KW-1185">Reference proteome</keyword>
<organism evidence="3 4">
    <name type="scientific">Pedobacter insulae</name>
    <dbReference type="NCBI Taxonomy" id="414048"/>
    <lineage>
        <taxon>Bacteria</taxon>
        <taxon>Pseudomonadati</taxon>
        <taxon>Bacteroidota</taxon>
        <taxon>Sphingobacteriia</taxon>
        <taxon>Sphingobacteriales</taxon>
        <taxon>Sphingobacteriaceae</taxon>
        <taxon>Pedobacter</taxon>
    </lineage>
</organism>
<dbReference type="CDD" id="cd06223">
    <property type="entry name" value="PRTases_typeI"/>
    <property type="match status" value="1"/>
</dbReference>